<dbReference type="InterPro" id="IPR002678">
    <property type="entry name" value="DUF34/NIF3"/>
</dbReference>
<protein>
    <submittedName>
        <fullName evidence="3">Nif3-like dinuclear metal center hexameric protein</fullName>
    </submittedName>
</protein>
<dbReference type="Proteomes" id="UP000748752">
    <property type="component" value="Unassembled WGS sequence"/>
</dbReference>
<dbReference type="PANTHER" id="PTHR13799">
    <property type="entry name" value="NGG1 INTERACTING FACTOR 3"/>
    <property type="match status" value="1"/>
</dbReference>
<reference evidence="3 4" key="1">
    <citation type="journal article" date="2020" name="Microorganisms">
        <title>Osmotic Adaptation and Compatible Solute Biosynthesis of Phototrophic Bacteria as Revealed from Genome Analyses.</title>
        <authorList>
            <person name="Imhoff J.F."/>
            <person name="Rahn T."/>
            <person name="Kunzel S."/>
            <person name="Keller A."/>
            <person name="Neulinger S.C."/>
        </authorList>
    </citation>
    <scope>NUCLEOTIDE SEQUENCE [LARGE SCALE GENOMIC DNA]</scope>
    <source>
        <strain evidence="3 4">DSM 6210</strain>
    </source>
</reference>
<comment type="similarity">
    <text evidence="1">Belongs to the GTP cyclohydrolase I type 2/NIF3 family.</text>
</comment>
<dbReference type="RefSeq" id="WP_200233400.1">
    <property type="nucleotide sequence ID" value="NZ_NRRV01000002.1"/>
</dbReference>
<name>A0ABS1CC14_9GAMM</name>
<dbReference type="Pfam" id="PF01784">
    <property type="entry name" value="DUF34_NIF3"/>
    <property type="match status" value="1"/>
</dbReference>
<keyword evidence="2" id="KW-0479">Metal-binding</keyword>
<dbReference type="Gene3D" id="3.40.1390.30">
    <property type="entry name" value="NIF3 (NGG1p interacting factor 3)-like"/>
    <property type="match status" value="2"/>
</dbReference>
<evidence type="ECO:0000256" key="1">
    <source>
        <dbReference type="ARBA" id="ARBA00006964"/>
    </source>
</evidence>
<dbReference type="PANTHER" id="PTHR13799:SF14">
    <property type="entry name" value="GTP CYCLOHYDROLASE 1 TYPE 2 HOMOLOG"/>
    <property type="match status" value="1"/>
</dbReference>
<evidence type="ECO:0000256" key="2">
    <source>
        <dbReference type="ARBA" id="ARBA00022723"/>
    </source>
</evidence>
<dbReference type="InterPro" id="IPR036069">
    <property type="entry name" value="DUF34/NIF3_sf"/>
</dbReference>
<dbReference type="NCBIfam" id="TIGR00486">
    <property type="entry name" value="YbgI_SA1388"/>
    <property type="match status" value="1"/>
</dbReference>
<accession>A0ABS1CC14</accession>
<evidence type="ECO:0000313" key="4">
    <source>
        <dbReference type="Proteomes" id="UP000748752"/>
    </source>
</evidence>
<proteinExistence type="inferred from homology"/>
<comment type="caution">
    <text evidence="3">The sequence shown here is derived from an EMBL/GenBank/DDBJ whole genome shotgun (WGS) entry which is preliminary data.</text>
</comment>
<sequence>MTDSTEIGRYCDELLAASTVADYCPNGLQLAGARPVRRLVSGVTASLALIEAALAADADAILVHHGWFWKGEDPRLVGMHGRRVRAAVRGGLALLAYHLPLDVHPELGNNRQLAAVLDLRDAAAASADGLVWTGTLAAPQPGAAVAALVAERLGRSPLHVPVLERPVQRIAWCTGAAQRFIDQAAALGADLYLSGEVSEPTVHQARELGLDYIAAGHHATERYGVQALGEHLAGHFGLGHGFIDIDNPA</sequence>
<gene>
    <name evidence="3" type="ORF">CKO31_01605</name>
</gene>
<keyword evidence="4" id="KW-1185">Reference proteome</keyword>
<evidence type="ECO:0000313" key="3">
    <source>
        <dbReference type="EMBL" id="MBK1629452.1"/>
    </source>
</evidence>
<organism evidence="3 4">
    <name type="scientific">Thiohalocapsa halophila</name>
    <dbReference type="NCBI Taxonomy" id="69359"/>
    <lineage>
        <taxon>Bacteria</taxon>
        <taxon>Pseudomonadati</taxon>
        <taxon>Pseudomonadota</taxon>
        <taxon>Gammaproteobacteria</taxon>
        <taxon>Chromatiales</taxon>
        <taxon>Chromatiaceae</taxon>
        <taxon>Thiohalocapsa</taxon>
    </lineage>
</organism>
<dbReference type="SUPFAM" id="SSF102705">
    <property type="entry name" value="NIF3 (NGG1p interacting factor 3)-like"/>
    <property type="match status" value="1"/>
</dbReference>
<dbReference type="EMBL" id="NRRV01000002">
    <property type="protein sequence ID" value="MBK1629452.1"/>
    <property type="molecule type" value="Genomic_DNA"/>
</dbReference>